<reference evidence="2" key="1">
    <citation type="journal article" date="2008" name="Nature">
        <title>The amphioxus genome and the evolution of the chordate karyotype.</title>
        <authorList>
            <consortium name="US DOE Joint Genome Institute (JGI-PGF)"/>
            <person name="Putnam N.H."/>
            <person name="Butts T."/>
            <person name="Ferrier D.E.K."/>
            <person name="Furlong R.F."/>
            <person name="Hellsten U."/>
            <person name="Kawashima T."/>
            <person name="Robinson-Rechavi M."/>
            <person name="Shoguchi E."/>
            <person name="Terry A."/>
            <person name="Yu J.-K."/>
            <person name="Benito-Gutierrez E.L."/>
            <person name="Dubchak I."/>
            <person name="Garcia-Fernandez J."/>
            <person name="Gibson-Brown J.J."/>
            <person name="Grigoriev I.V."/>
            <person name="Horton A.C."/>
            <person name="de Jong P.J."/>
            <person name="Jurka J."/>
            <person name="Kapitonov V.V."/>
            <person name="Kohara Y."/>
            <person name="Kuroki Y."/>
            <person name="Lindquist E."/>
            <person name="Lucas S."/>
            <person name="Osoegawa K."/>
            <person name="Pennacchio L.A."/>
            <person name="Salamov A.A."/>
            <person name="Satou Y."/>
            <person name="Sauka-Spengler T."/>
            <person name="Schmutz J."/>
            <person name="Shin-I T."/>
            <person name="Toyoda A."/>
            <person name="Bronner-Fraser M."/>
            <person name="Fujiyama A."/>
            <person name="Holland L.Z."/>
            <person name="Holland P.W.H."/>
            <person name="Satoh N."/>
            <person name="Rokhsar D.S."/>
        </authorList>
    </citation>
    <scope>NUCLEOTIDE SEQUENCE [LARGE SCALE GENOMIC DNA]</scope>
    <source>
        <strain evidence="2">S238N-H82</strain>
        <tissue evidence="2">Testes</tissue>
    </source>
</reference>
<feature type="chain" id="PRO_5002936679" evidence="1">
    <location>
        <begin position="23"/>
        <end position="185"/>
    </location>
</feature>
<keyword evidence="1" id="KW-0732">Signal</keyword>
<proteinExistence type="predicted"/>
<name>C3ZDG2_BRAFL</name>
<sequence>MVINRFASIVLVVAATWSMATAGPAWRESSGPVPWSAAKVRRDALVPDGLLSEERMGEITDKMMDWAIIRELIMSEVNSALRESSATRELVRSEVSKVLRETSKTTKSLVQSLVTMLKDGDDLARADRRDDDCMRNRLCQYVHPKSIRSFKKYPPPSYSDVGTFQQADLITQPCLCPCCRNRPVC</sequence>
<dbReference type="EMBL" id="GG666612">
    <property type="protein sequence ID" value="EEN48768.1"/>
    <property type="molecule type" value="Genomic_DNA"/>
</dbReference>
<evidence type="ECO:0000313" key="2">
    <source>
        <dbReference type="EMBL" id="EEN48768.1"/>
    </source>
</evidence>
<dbReference type="AlphaFoldDB" id="C3ZDG2"/>
<feature type="signal peptide" evidence="1">
    <location>
        <begin position="1"/>
        <end position="22"/>
    </location>
</feature>
<evidence type="ECO:0000256" key="1">
    <source>
        <dbReference type="SAM" id="SignalP"/>
    </source>
</evidence>
<organism>
    <name type="scientific">Branchiostoma floridae</name>
    <name type="common">Florida lancelet</name>
    <name type="synonym">Amphioxus</name>
    <dbReference type="NCBI Taxonomy" id="7739"/>
    <lineage>
        <taxon>Eukaryota</taxon>
        <taxon>Metazoa</taxon>
        <taxon>Chordata</taxon>
        <taxon>Cephalochordata</taxon>
        <taxon>Leptocardii</taxon>
        <taxon>Amphioxiformes</taxon>
        <taxon>Branchiostomatidae</taxon>
        <taxon>Branchiostoma</taxon>
    </lineage>
</organism>
<gene>
    <name evidence="2" type="ORF">BRAFLDRAFT_65338</name>
</gene>
<dbReference type="InParanoid" id="C3ZDG2"/>
<protein>
    <submittedName>
        <fullName evidence="2">Uncharacterized protein</fullName>
    </submittedName>
</protein>
<accession>C3ZDG2</accession>